<feature type="compositionally biased region" description="Basic and acidic residues" evidence="1">
    <location>
        <begin position="76"/>
        <end position="96"/>
    </location>
</feature>
<accession>A0A0A9D029</accession>
<name>A0A0A9D029_ARUDO</name>
<dbReference type="AlphaFoldDB" id="A0A0A9D029"/>
<evidence type="ECO:0000313" key="2">
    <source>
        <dbReference type="EMBL" id="JAD79005.1"/>
    </source>
</evidence>
<protein>
    <submittedName>
        <fullName evidence="2">Uncharacterized protein</fullName>
    </submittedName>
</protein>
<feature type="region of interest" description="Disordered" evidence="1">
    <location>
        <begin position="1"/>
        <end position="96"/>
    </location>
</feature>
<proteinExistence type="predicted"/>
<evidence type="ECO:0000256" key="1">
    <source>
        <dbReference type="SAM" id="MobiDB-lite"/>
    </source>
</evidence>
<feature type="compositionally biased region" description="Low complexity" evidence="1">
    <location>
        <begin position="1"/>
        <end position="13"/>
    </location>
</feature>
<organism evidence="2">
    <name type="scientific">Arundo donax</name>
    <name type="common">Giant reed</name>
    <name type="synonym">Donax arundinaceus</name>
    <dbReference type="NCBI Taxonomy" id="35708"/>
    <lineage>
        <taxon>Eukaryota</taxon>
        <taxon>Viridiplantae</taxon>
        <taxon>Streptophyta</taxon>
        <taxon>Embryophyta</taxon>
        <taxon>Tracheophyta</taxon>
        <taxon>Spermatophyta</taxon>
        <taxon>Magnoliopsida</taxon>
        <taxon>Liliopsida</taxon>
        <taxon>Poales</taxon>
        <taxon>Poaceae</taxon>
        <taxon>PACMAD clade</taxon>
        <taxon>Arundinoideae</taxon>
        <taxon>Arundineae</taxon>
        <taxon>Arundo</taxon>
    </lineage>
</organism>
<reference evidence="2" key="1">
    <citation type="submission" date="2014-09" db="EMBL/GenBank/DDBJ databases">
        <authorList>
            <person name="Magalhaes I.L.F."/>
            <person name="Oliveira U."/>
            <person name="Santos F.R."/>
            <person name="Vidigal T.H.D.A."/>
            <person name="Brescovit A.D."/>
            <person name="Santos A.J."/>
        </authorList>
    </citation>
    <scope>NUCLEOTIDE SEQUENCE</scope>
    <source>
        <tissue evidence="2">Shoot tissue taken approximately 20 cm above the soil surface</tissue>
    </source>
</reference>
<sequence>MGSGETTSTTLGTALQRIEPDDPQHPANERPGGHHHAHGPESPAEAPPTSHVPPRRRPRQDFRRQKKQISRRGSNRARDGKELRRIRDGGRGRNWI</sequence>
<feature type="compositionally biased region" description="Basic and acidic residues" evidence="1">
    <location>
        <begin position="18"/>
        <end position="32"/>
    </location>
</feature>
<feature type="compositionally biased region" description="Basic residues" evidence="1">
    <location>
        <begin position="53"/>
        <end position="75"/>
    </location>
</feature>
<reference evidence="2" key="2">
    <citation type="journal article" date="2015" name="Data Brief">
        <title>Shoot transcriptome of the giant reed, Arundo donax.</title>
        <authorList>
            <person name="Barrero R.A."/>
            <person name="Guerrero F.D."/>
            <person name="Moolhuijzen P."/>
            <person name="Goolsby J.A."/>
            <person name="Tidwell J."/>
            <person name="Bellgard S.E."/>
            <person name="Bellgard M.I."/>
        </authorList>
    </citation>
    <scope>NUCLEOTIDE SEQUENCE</scope>
    <source>
        <tissue evidence="2">Shoot tissue taken approximately 20 cm above the soil surface</tissue>
    </source>
</reference>
<dbReference type="EMBL" id="GBRH01218890">
    <property type="protein sequence ID" value="JAD79005.1"/>
    <property type="molecule type" value="Transcribed_RNA"/>
</dbReference>